<dbReference type="OrthoDB" id="3184970at2759"/>
<name>A0A9P5XWU9_9AGAR</name>
<keyword evidence="2" id="KW-1185">Reference proteome</keyword>
<dbReference type="AlphaFoldDB" id="A0A9P5XWU9"/>
<evidence type="ECO:0000313" key="2">
    <source>
        <dbReference type="Proteomes" id="UP000807353"/>
    </source>
</evidence>
<proteinExistence type="predicted"/>
<evidence type="ECO:0008006" key="3">
    <source>
        <dbReference type="Google" id="ProtNLM"/>
    </source>
</evidence>
<dbReference type="Proteomes" id="UP000807353">
    <property type="component" value="Unassembled WGS sequence"/>
</dbReference>
<protein>
    <recommendedName>
        <fullName evidence="3">BTB domain-containing protein</fullName>
    </recommendedName>
</protein>
<organism evidence="1 2">
    <name type="scientific">Collybia nuda</name>
    <dbReference type="NCBI Taxonomy" id="64659"/>
    <lineage>
        <taxon>Eukaryota</taxon>
        <taxon>Fungi</taxon>
        <taxon>Dikarya</taxon>
        <taxon>Basidiomycota</taxon>
        <taxon>Agaricomycotina</taxon>
        <taxon>Agaricomycetes</taxon>
        <taxon>Agaricomycetidae</taxon>
        <taxon>Agaricales</taxon>
        <taxon>Tricholomatineae</taxon>
        <taxon>Clitocybaceae</taxon>
        <taxon>Collybia</taxon>
    </lineage>
</organism>
<gene>
    <name evidence="1" type="ORF">BDZ94DRAFT_1313212</name>
</gene>
<comment type="caution">
    <text evidence="1">The sequence shown here is derived from an EMBL/GenBank/DDBJ whole genome shotgun (WGS) entry which is preliminary data.</text>
</comment>
<sequence>MQSTTVGASDADITFKSFDDVLFNIHRKNLEVATGALLPSDVAIQVNGPTVSLNELSETLEFMFQFIYPMLQPDIASLPFKVLEPLAEAVEKYRVFPAMVICKINMRKFLHEHVDEVVRYAARHGYTDIVDEAAPLLLTIPLKEVLLRLPTILIVPWALYYSAWDQALCLARSLLKISDMEKLRKSHCGGFGSTDYRCPIDEIICGVLLALNSVGTLQNLASVNTTGFLCCREVDSCLDKWREAVEAELEVEDEQSVALSESSIILELMFQFIYPMHQPDVPLIPFETLAPLTEAVEKYEVFPASPICKIYMRKSLPERVQEIMGLCREAPISRYRDGSCATSLAGATERSFLPLRISPFCRTSTLQQSALFNSSDADVVFRSADNVLFNIHRKNLEVATGAFPPSNFSTQGESVALSESSTTLELMFQYIYPMPQPEAPSLPFETLAPLAEAV</sequence>
<reference evidence="1" key="1">
    <citation type="submission" date="2020-11" db="EMBL/GenBank/DDBJ databases">
        <authorList>
            <consortium name="DOE Joint Genome Institute"/>
            <person name="Ahrendt S."/>
            <person name="Riley R."/>
            <person name="Andreopoulos W."/>
            <person name="Labutti K."/>
            <person name="Pangilinan J."/>
            <person name="Ruiz-Duenas F.J."/>
            <person name="Barrasa J.M."/>
            <person name="Sanchez-Garcia M."/>
            <person name="Camarero S."/>
            <person name="Miyauchi S."/>
            <person name="Serrano A."/>
            <person name="Linde D."/>
            <person name="Babiker R."/>
            <person name="Drula E."/>
            <person name="Ayuso-Fernandez I."/>
            <person name="Pacheco R."/>
            <person name="Padilla G."/>
            <person name="Ferreira P."/>
            <person name="Barriuso J."/>
            <person name="Kellner H."/>
            <person name="Castanera R."/>
            <person name="Alfaro M."/>
            <person name="Ramirez L."/>
            <person name="Pisabarro A.G."/>
            <person name="Kuo A."/>
            <person name="Tritt A."/>
            <person name="Lipzen A."/>
            <person name="He G."/>
            <person name="Yan M."/>
            <person name="Ng V."/>
            <person name="Cullen D."/>
            <person name="Martin F."/>
            <person name="Rosso M.-N."/>
            <person name="Henrissat B."/>
            <person name="Hibbett D."/>
            <person name="Martinez A.T."/>
            <person name="Grigoriev I.V."/>
        </authorList>
    </citation>
    <scope>NUCLEOTIDE SEQUENCE</scope>
    <source>
        <strain evidence="1">CBS 247.69</strain>
    </source>
</reference>
<dbReference type="EMBL" id="MU150338">
    <property type="protein sequence ID" value="KAF9458524.1"/>
    <property type="molecule type" value="Genomic_DNA"/>
</dbReference>
<evidence type="ECO:0000313" key="1">
    <source>
        <dbReference type="EMBL" id="KAF9458524.1"/>
    </source>
</evidence>
<accession>A0A9P5XWU9</accession>